<sequence length="389" mass="45787">MGGGLYGHRNIEDERLKEWIKTWDTEDYINFFRNYYGIAMNAEFEDSLAKQVEIVKQAASSTTVSEDRYFFDEVMKYMTPAMFYCYFRYDSSTAYCGNYYEVLIEFADESTKKKLIKGYDYVQTGGITLEKNGEVIGHIGQMSDLFWHTFYDQYIVEDDYGAIEHARNNEKDITLQIWNDKLFENTEQFYKFIEHILFECNINLDLGFKRSRFESASKLRGHATRTQLCLSGIELEETPLRYFNFANYTKIPRHKYLAYYQVLEFFFTRAIKEARFPKPNELLIIKYITNNSMTASEVISWLEEITDRGRHYTVPSEKYPALFPLKATDIVESVATRIYTIRCSLVHSKEAPNDANFIPNLNDEIIDKEISLIKYAAEKVLYKWSNAPE</sequence>
<proteinExistence type="predicted"/>
<dbReference type="Proteomes" id="UP001597497">
    <property type="component" value="Unassembled WGS sequence"/>
</dbReference>
<evidence type="ECO:0000313" key="1">
    <source>
        <dbReference type="EMBL" id="MFD2671869.1"/>
    </source>
</evidence>
<evidence type="ECO:0008006" key="3">
    <source>
        <dbReference type="Google" id="ProtNLM"/>
    </source>
</evidence>
<reference evidence="2" key="1">
    <citation type="journal article" date="2019" name="Int. J. Syst. Evol. Microbiol.">
        <title>The Global Catalogue of Microorganisms (GCM) 10K type strain sequencing project: providing services to taxonomists for standard genome sequencing and annotation.</title>
        <authorList>
            <consortium name="The Broad Institute Genomics Platform"/>
            <consortium name="The Broad Institute Genome Sequencing Center for Infectious Disease"/>
            <person name="Wu L."/>
            <person name="Ma J."/>
        </authorList>
    </citation>
    <scope>NUCLEOTIDE SEQUENCE [LARGE SCALE GENOMIC DNA]</scope>
    <source>
        <strain evidence="2">KCTC 33676</strain>
    </source>
</reference>
<keyword evidence="2" id="KW-1185">Reference proteome</keyword>
<dbReference type="EMBL" id="JBHUMM010000017">
    <property type="protein sequence ID" value="MFD2671869.1"/>
    <property type="molecule type" value="Genomic_DNA"/>
</dbReference>
<accession>A0ABW5RAR2</accession>
<organism evidence="1 2">
    <name type="scientific">Marinicrinis sediminis</name>
    <dbReference type="NCBI Taxonomy" id="1652465"/>
    <lineage>
        <taxon>Bacteria</taxon>
        <taxon>Bacillati</taxon>
        <taxon>Bacillota</taxon>
        <taxon>Bacilli</taxon>
        <taxon>Bacillales</taxon>
        <taxon>Paenibacillaceae</taxon>
    </lineage>
</organism>
<gene>
    <name evidence="1" type="ORF">ACFSUC_09640</name>
</gene>
<name>A0ABW5RAR2_9BACL</name>
<evidence type="ECO:0000313" key="2">
    <source>
        <dbReference type="Proteomes" id="UP001597497"/>
    </source>
</evidence>
<protein>
    <recommendedName>
        <fullName evidence="3">Apea-like HEPN domain-containing protein</fullName>
    </recommendedName>
</protein>
<dbReference type="RefSeq" id="WP_379929344.1">
    <property type="nucleotide sequence ID" value="NZ_JBHUMM010000017.1"/>
</dbReference>
<comment type="caution">
    <text evidence="1">The sequence shown here is derived from an EMBL/GenBank/DDBJ whole genome shotgun (WGS) entry which is preliminary data.</text>
</comment>